<organism evidence="11 12">
    <name type="scientific">Neisseria shayeganii</name>
    <dbReference type="NCBI Taxonomy" id="607712"/>
    <lineage>
        <taxon>Bacteria</taxon>
        <taxon>Pseudomonadati</taxon>
        <taxon>Pseudomonadota</taxon>
        <taxon>Betaproteobacteria</taxon>
        <taxon>Neisseriales</taxon>
        <taxon>Neisseriaceae</taxon>
        <taxon>Neisseria</taxon>
    </lineage>
</organism>
<evidence type="ECO:0000256" key="7">
    <source>
        <dbReference type="ARBA" id="ARBA00022840"/>
    </source>
</evidence>
<dbReference type="EC" id="2.7.7.87" evidence="9"/>
<dbReference type="EMBL" id="CP059567">
    <property type="protein sequence ID" value="QMT41501.1"/>
    <property type="molecule type" value="Genomic_DNA"/>
</dbReference>
<evidence type="ECO:0000256" key="3">
    <source>
        <dbReference type="ARBA" id="ARBA00022679"/>
    </source>
</evidence>
<keyword evidence="5 9" id="KW-0548">Nucleotidyltransferase</keyword>
<evidence type="ECO:0000256" key="6">
    <source>
        <dbReference type="ARBA" id="ARBA00022741"/>
    </source>
</evidence>
<accession>A0A7D7N8X7</accession>
<sequence>MPRILSGAEARRLRSHLKRGGLVAYPTESSYGLGCLPQHPHALRRLIRLKKRPQHKGLIVIGSSLSDLLPLLGRLPETQRQLAAQTWPAPVTLLLPAHPALPAALRGRRRHKLAVRVPAHAAARGLCRLLGTPLVSTSCNFAGRRPCRSEREVRRQFGRQVAVIRGRCGGAKTPSRIIDAESGRRLR</sequence>
<dbReference type="GO" id="GO:0006450">
    <property type="term" value="P:regulation of translational fidelity"/>
    <property type="evidence" value="ECO:0007669"/>
    <property type="project" value="TreeGrafter"/>
</dbReference>
<dbReference type="Pfam" id="PF01300">
    <property type="entry name" value="Sua5_yciO_yrdC"/>
    <property type="match status" value="1"/>
</dbReference>
<dbReference type="HAMAP" id="MF_01852">
    <property type="entry name" value="TsaC"/>
    <property type="match status" value="1"/>
</dbReference>
<dbReference type="PROSITE" id="PS51163">
    <property type="entry name" value="YRDC"/>
    <property type="match status" value="1"/>
</dbReference>
<keyword evidence="3 9" id="KW-0808">Transferase</keyword>
<feature type="domain" description="YrdC-like" evidence="10">
    <location>
        <begin position="7"/>
        <end position="187"/>
    </location>
</feature>
<dbReference type="GO" id="GO:0061710">
    <property type="term" value="F:L-threonylcarbamoyladenylate synthase"/>
    <property type="evidence" value="ECO:0007669"/>
    <property type="project" value="UniProtKB-EC"/>
</dbReference>
<dbReference type="KEGG" id="nsg:H3L94_05625"/>
<dbReference type="Proteomes" id="UP000514752">
    <property type="component" value="Chromosome"/>
</dbReference>
<evidence type="ECO:0000256" key="5">
    <source>
        <dbReference type="ARBA" id="ARBA00022695"/>
    </source>
</evidence>
<dbReference type="PANTHER" id="PTHR17490">
    <property type="entry name" value="SUA5"/>
    <property type="match status" value="1"/>
</dbReference>
<dbReference type="AlphaFoldDB" id="A0A7D7N8X7"/>
<dbReference type="InterPro" id="IPR023535">
    <property type="entry name" value="TC-AMP_synthase"/>
</dbReference>
<evidence type="ECO:0000256" key="9">
    <source>
        <dbReference type="HAMAP-Rule" id="MF_01852"/>
    </source>
</evidence>
<comment type="similarity">
    <text evidence="9">Belongs to the SUA5 family. TsaC subfamily.</text>
</comment>
<dbReference type="SUPFAM" id="SSF55821">
    <property type="entry name" value="YrdC/RibB"/>
    <property type="match status" value="1"/>
</dbReference>
<gene>
    <name evidence="9" type="primary">tsaC</name>
    <name evidence="11" type="ORF">H3L94_05625</name>
</gene>
<dbReference type="GO" id="GO:0005524">
    <property type="term" value="F:ATP binding"/>
    <property type="evidence" value="ECO:0007669"/>
    <property type="project" value="UniProtKB-UniRule"/>
</dbReference>
<reference evidence="11 12" key="1">
    <citation type="submission" date="2020-07" db="EMBL/GenBank/DDBJ databases">
        <title>Genomic diversity of species in the Neisseriaceae family.</title>
        <authorList>
            <person name="Vincent A.T."/>
            <person name="Bernet E."/>
            <person name="Veyrier F.J."/>
        </authorList>
    </citation>
    <scope>NUCLEOTIDE SEQUENCE [LARGE SCALE GENOMIC DNA]</scope>
    <source>
        <strain evidence="11 12">DSM 22244</strain>
    </source>
</reference>
<dbReference type="InterPro" id="IPR017945">
    <property type="entry name" value="DHBP_synth_RibB-like_a/b_dom"/>
</dbReference>
<comment type="function">
    <text evidence="9">Required for the formation of a threonylcarbamoyl group on adenosine at position 37 (t(6)A37) in tRNAs that read codons beginning with adenine. Catalyzes the conversion of L-threonine, HCO(3)(-)/CO(2) and ATP to give threonylcarbamoyl-AMP (TC-AMP) as the acyladenylate intermediate, with the release of diphosphate.</text>
</comment>
<evidence type="ECO:0000256" key="2">
    <source>
        <dbReference type="ARBA" id="ARBA00022490"/>
    </source>
</evidence>
<keyword evidence="6 9" id="KW-0547">Nucleotide-binding</keyword>
<protein>
    <recommendedName>
        <fullName evidence="9">Threonylcarbamoyl-AMP synthase</fullName>
        <shortName evidence="9">TC-AMP synthase</shortName>
        <ecNumber evidence="9">2.7.7.87</ecNumber>
    </recommendedName>
    <alternativeName>
        <fullName evidence="9">L-threonylcarbamoyladenylate synthase</fullName>
    </alternativeName>
    <alternativeName>
        <fullName evidence="9">t(6)A37 threonylcarbamoyladenosine biosynthesis protein TsaC</fullName>
    </alternativeName>
    <alternativeName>
        <fullName evidence="9">tRNA threonylcarbamoyladenosine biosynthesis protein TsaC</fullName>
    </alternativeName>
</protein>
<keyword evidence="7 9" id="KW-0067">ATP-binding</keyword>
<dbReference type="GO" id="GO:0003725">
    <property type="term" value="F:double-stranded RNA binding"/>
    <property type="evidence" value="ECO:0007669"/>
    <property type="project" value="InterPro"/>
</dbReference>
<evidence type="ECO:0000259" key="10">
    <source>
        <dbReference type="PROSITE" id="PS51163"/>
    </source>
</evidence>
<evidence type="ECO:0000256" key="1">
    <source>
        <dbReference type="ARBA" id="ARBA00004496"/>
    </source>
</evidence>
<dbReference type="GO" id="GO:0000049">
    <property type="term" value="F:tRNA binding"/>
    <property type="evidence" value="ECO:0007669"/>
    <property type="project" value="TreeGrafter"/>
</dbReference>
<keyword evidence="2 9" id="KW-0963">Cytoplasm</keyword>
<dbReference type="RefSeq" id="WP_182123020.1">
    <property type="nucleotide sequence ID" value="NZ_CP059567.1"/>
</dbReference>
<name>A0A7D7N8X7_9NEIS</name>
<dbReference type="InterPro" id="IPR050156">
    <property type="entry name" value="TC-AMP_synthase_SUA5"/>
</dbReference>
<evidence type="ECO:0000313" key="12">
    <source>
        <dbReference type="Proteomes" id="UP000514752"/>
    </source>
</evidence>
<evidence type="ECO:0000256" key="4">
    <source>
        <dbReference type="ARBA" id="ARBA00022694"/>
    </source>
</evidence>
<evidence type="ECO:0000256" key="8">
    <source>
        <dbReference type="ARBA" id="ARBA00048366"/>
    </source>
</evidence>
<dbReference type="GO" id="GO:0005737">
    <property type="term" value="C:cytoplasm"/>
    <property type="evidence" value="ECO:0007669"/>
    <property type="project" value="UniProtKB-SubCell"/>
</dbReference>
<comment type="catalytic activity">
    <reaction evidence="8 9">
        <text>L-threonine + hydrogencarbonate + ATP = L-threonylcarbamoyladenylate + diphosphate + H2O</text>
        <dbReference type="Rhea" id="RHEA:36407"/>
        <dbReference type="ChEBI" id="CHEBI:15377"/>
        <dbReference type="ChEBI" id="CHEBI:17544"/>
        <dbReference type="ChEBI" id="CHEBI:30616"/>
        <dbReference type="ChEBI" id="CHEBI:33019"/>
        <dbReference type="ChEBI" id="CHEBI:57926"/>
        <dbReference type="ChEBI" id="CHEBI:73682"/>
        <dbReference type="EC" id="2.7.7.87"/>
    </reaction>
</comment>
<evidence type="ECO:0000313" key="11">
    <source>
        <dbReference type="EMBL" id="QMT41501.1"/>
    </source>
</evidence>
<dbReference type="PANTHER" id="PTHR17490:SF18">
    <property type="entry name" value="THREONYLCARBAMOYL-AMP SYNTHASE"/>
    <property type="match status" value="1"/>
</dbReference>
<dbReference type="Gene3D" id="3.90.870.10">
    <property type="entry name" value="DHBP synthase"/>
    <property type="match status" value="1"/>
</dbReference>
<keyword evidence="4 9" id="KW-0819">tRNA processing</keyword>
<proteinExistence type="inferred from homology"/>
<comment type="subcellular location">
    <subcellularLocation>
        <location evidence="1 9">Cytoplasm</location>
    </subcellularLocation>
</comment>
<dbReference type="InterPro" id="IPR006070">
    <property type="entry name" value="Sua5-like_dom"/>
</dbReference>
<dbReference type="GO" id="GO:0002949">
    <property type="term" value="P:tRNA threonylcarbamoyladenosine modification"/>
    <property type="evidence" value="ECO:0007669"/>
    <property type="project" value="UniProtKB-UniRule"/>
</dbReference>